<dbReference type="AlphaFoldDB" id="A0A1Q9HRF6"/>
<dbReference type="PROSITE" id="PS50883">
    <property type="entry name" value="EAL"/>
    <property type="match status" value="1"/>
</dbReference>
<dbReference type="Gene3D" id="3.20.20.450">
    <property type="entry name" value="EAL domain"/>
    <property type="match status" value="1"/>
</dbReference>
<dbReference type="OrthoDB" id="9787514at2"/>
<dbReference type="InterPro" id="IPR001633">
    <property type="entry name" value="EAL_dom"/>
</dbReference>
<dbReference type="STRING" id="1381081.BIY22_02665"/>
<evidence type="ECO:0000259" key="1">
    <source>
        <dbReference type="PROSITE" id="PS50883"/>
    </source>
</evidence>
<dbReference type="Pfam" id="PF00563">
    <property type="entry name" value="EAL"/>
    <property type="match status" value="1"/>
</dbReference>
<dbReference type="Proteomes" id="UP000186313">
    <property type="component" value="Unassembled WGS sequence"/>
</dbReference>
<comment type="caution">
    <text evidence="3">The sequence shown here is derived from an EMBL/GenBank/DDBJ whole genome shotgun (WGS) entry which is preliminary data.</text>
</comment>
<dbReference type="PANTHER" id="PTHR33121">
    <property type="entry name" value="CYCLIC DI-GMP PHOSPHODIESTERASE PDEF"/>
    <property type="match status" value="1"/>
</dbReference>
<dbReference type="InterPro" id="IPR050706">
    <property type="entry name" value="Cyclic-di-GMP_PDE-like"/>
</dbReference>
<dbReference type="SUPFAM" id="SSF141868">
    <property type="entry name" value="EAL domain-like"/>
    <property type="match status" value="1"/>
</dbReference>
<dbReference type="InterPro" id="IPR035919">
    <property type="entry name" value="EAL_sf"/>
</dbReference>
<dbReference type="SUPFAM" id="SSF55073">
    <property type="entry name" value="Nucleotide cyclase"/>
    <property type="match status" value="1"/>
</dbReference>
<evidence type="ECO:0000313" key="4">
    <source>
        <dbReference type="Proteomes" id="UP000186313"/>
    </source>
</evidence>
<organism evidence="3 4">
    <name type="scientific">Vibrio panuliri</name>
    <dbReference type="NCBI Taxonomy" id="1381081"/>
    <lineage>
        <taxon>Bacteria</taxon>
        <taxon>Pseudomonadati</taxon>
        <taxon>Pseudomonadota</taxon>
        <taxon>Gammaproteobacteria</taxon>
        <taxon>Vibrionales</taxon>
        <taxon>Vibrionaceae</taxon>
        <taxon>Vibrio</taxon>
    </lineage>
</organism>
<dbReference type="CDD" id="cd01949">
    <property type="entry name" value="GGDEF"/>
    <property type="match status" value="1"/>
</dbReference>
<gene>
    <name evidence="3" type="ORF">BIY22_02665</name>
</gene>
<dbReference type="Pfam" id="PF00990">
    <property type="entry name" value="GGDEF"/>
    <property type="match status" value="1"/>
</dbReference>
<dbReference type="SMART" id="SM00267">
    <property type="entry name" value="GGDEF"/>
    <property type="match status" value="1"/>
</dbReference>
<dbReference type="GO" id="GO:0071111">
    <property type="term" value="F:cyclic-guanylate-specific phosphodiesterase activity"/>
    <property type="evidence" value="ECO:0007669"/>
    <property type="project" value="InterPro"/>
</dbReference>
<dbReference type="InterPro" id="IPR029787">
    <property type="entry name" value="Nucleotide_cyclase"/>
</dbReference>
<accession>A0A1Q9HRF6</accession>
<protein>
    <submittedName>
        <fullName evidence="3">Diguanylate cyclase</fullName>
    </submittedName>
</protein>
<dbReference type="PROSITE" id="PS50887">
    <property type="entry name" value="GGDEF"/>
    <property type="match status" value="1"/>
</dbReference>
<evidence type="ECO:0000313" key="3">
    <source>
        <dbReference type="EMBL" id="OLQ93412.1"/>
    </source>
</evidence>
<evidence type="ECO:0000259" key="2">
    <source>
        <dbReference type="PROSITE" id="PS50887"/>
    </source>
</evidence>
<dbReference type="InterPro" id="IPR043128">
    <property type="entry name" value="Rev_trsase/Diguanyl_cyclase"/>
</dbReference>
<name>A0A1Q9HRF6_9VIBR</name>
<dbReference type="NCBIfam" id="TIGR00254">
    <property type="entry name" value="GGDEF"/>
    <property type="match status" value="1"/>
</dbReference>
<dbReference type="SMART" id="SM00052">
    <property type="entry name" value="EAL"/>
    <property type="match status" value="1"/>
</dbReference>
<dbReference type="Gene3D" id="3.30.70.270">
    <property type="match status" value="1"/>
</dbReference>
<feature type="domain" description="GGDEF" evidence="2">
    <location>
        <begin position="213"/>
        <end position="342"/>
    </location>
</feature>
<dbReference type="SUPFAM" id="SSF55781">
    <property type="entry name" value="GAF domain-like"/>
    <property type="match status" value="1"/>
</dbReference>
<dbReference type="RefSeq" id="WP_075706048.1">
    <property type="nucleotide sequence ID" value="NZ_MJMJ01000001.1"/>
</dbReference>
<dbReference type="InterPro" id="IPR000160">
    <property type="entry name" value="GGDEF_dom"/>
</dbReference>
<dbReference type="CDD" id="cd01948">
    <property type="entry name" value="EAL"/>
    <property type="match status" value="1"/>
</dbReference>
<dbReference type="PANTHER" id="PTHR33121:SF79">
    <property type="entry name" value="CYCLIC DI-GMP PHOSPHODIESTERASE PDED-RELATED"/>
    <property type="match status" value="1"/>
</dbReference>
<reference evidence="3 4" key="1">
    <citation type="submission" date="2016-09" db="EMBL/GenBank/DDBJ databases">
        <title>Genomic Taxonomy of the Vibrionaceae.</title>
        <authorList>
            <person name="Gonzalez-Castillo A."/>
            <person name="Gomez-Gil B."/>
            <person name="Enciso-Ibarra K."/>
        </authorList>
    </citation>
    <scope>NUCLEOTIDE SEQUENCE [LARGE SCALE GENOMIC DNA]</scope>
    <source>
        <strain evidence="3 4">CAIM 703</strain>
    </source>
</reference>
<proteinExistence type="predicted"/>
<sequence length="623" mass="70642">MAKKSKSSSLSINVETINRIVALEGQELLHQVTMLLHREFGSQCTCIVELDKLNFFAQTLSYACQRKIQTPFCYSMVGTPCHEVSKSTQLFCLFSEKVAQDFPQDSFLAENEIEAYLGVPLRAQNGENLGILISTFTSPVSQLDEESKSRLIYYHTFLSNIVVHSLRAKWFSARSDSLVNQLSHEISHDALTGLLNRSRLSGMLEHYDDVVDEPLTLAYIDIDNFKSINNLYGNYIGDQVLKFVAMTIEESLPEQNHAFRISGDEFAFVTFSSDPFTICQNIIVKLRQGYRDSSHKIKLSASIGLACKSEKSLSADQLMLNTSLALKDCKQARNNHIQSYDIHLSNQYYRRTMVIDALRNELDRNNTEESEIYVALQPIVSIDNPTWDYFETLARWNSKTLGTISPMEFIEAAEQSGLIVELGERIVALACKAKKELEQGLGYKVRLSLNCSAHELADSTRYMRHLNACLNKYQFAPDEFTIELTETVLLSQTNEVRYILDKLRALGFTVALDDFGTGYSSLNYIHSYPIDTIKIDATFVRNILFNETAERVVNLIIQLAKQLKVNLIAEGVENEDELNKLSTMGCKQIQGYYFARPEIPSVLIKHYLKTQNSAEEKVVNRLG</sequence>
<feature type="domain" description="EAL" evidence="1">
    <location>
        <begin position="351"/>
        <end position="611"/>
    </location>
</feature>
<dbReference type="EMBL" id="MJMJ01000001">
    <property type="protein sequence ID" value="OLQ93412.1"/>
    <property type="molecule type" value="Genomic_DNA"/>
</dbReference>